<sequence>MKYLLSFLPLLLFALPQLSQAQPLSVDDIVEVTGIVITPGPNGKVAPIPFATVAVENGLRGTYANMDGMFSIVVKKGETMQFSAVGFATQEITIPEDFEGLYRSIVVQLETEDINMAEVLVFPWPDRNNFRAEFLAMQPTQAQNLQALAEGKLSRQQLLAMQEEMDMDGRENASLYLRQQASSYSYQGQQQAMPVLNPMAWAQFFKQFKKKDK</sequence>
<gene>
    <name evidence="2" type="ordered locus">SGRA_3384</name>
</gene>
<dbReference type="OrthoDB" id="1115630at2"/>
<dbReference type="AlphaFoldDB" id="H6L173"/>
<evidence type="ECO:0000313" key="3">
    <source>
        <dbReference type="Proteomes" id="UP000007519"/>
    </source>
</evidence>
<evidence type="ECO:0000313" key="2">
    <source>
        <dbReference type="EMBL" id="AFC26109.1"/>
    </source>
</evidence>
<evidence type="ECO:0008006" key="4">
    <source>
        <dbReference type="Google" id="ProtNLM"/>
    </source>
</evidence>
<accession>H6L173</accession>
<dbReference type="Proteomes" id="UP000007519">
    <property type="component" value="Chromosome"/>
</dbReference>
<reference evidence="2 3" key="1">
    <citation type="journal article" date="2012" name="Stand. Genomic Sci.">
        <title>Complete genome sequencing and analysis of Saprospira grandis str. Lewin, a predatory marine bacterium.</title>
        <authorList>
            <person name="Saw J.H."/>
            <person name="Yuryev A."/>
            <person name="Kanbe M."/>
            <person name="Hou S."/>
            <person name="Young A.G."/>
            <person name="Aizawa S."/>
            <person name="Alam M."/>
        </authorList>
    </citation>
    <scope>NUCLEOTIDE SEQUENCE [LARGE SCALE GENOMIC DNA]</scope>
    <source>
        <strain evidence="2 3">Lewin</strain>
    </source>
</reference>
<dbReference type="SUPFAM" id="SSF49464">
    <property type="entry name" value="Carboxypeptidase regulatory domain-like"/>
    <property type="match status" value="1"/>
</dbReference>
<dbReference type="EMBL" id="CP002831">
    <property type="protein sequence ID" value="AFC26109.1"/>
    <property type="molecule type" value="Genomic_DNA"/>
</dbReference>
<protein>
    <recommendedName>
        <fullName evidence="4">Carboxypeptidase-like regulatory domain-containing protein</fullName>
    </recommendedName>
</protein>
<name>H6L173_SAPGL</name>
<keyword evidence="1" id="KW-0732">Signal</keyword>
<keyword evidence="3" id="KW-1185">Reference proteome</keyword>
<feature type="chain" id="PRO_5003603930" description="Carboxypeptidase-like regulatory domain-containing protein" evidence="1">
    <location>
        <begin position="22"/>
        <end position="213"/>
    </location>
</feature>
<dbReference type="eggNOG" id="ENOG50325AS">
    <property type="taxonomic scope" value="Bacteria"/>
</dbReference>
<feature type="signal peptide" evidence="1">
    <location>
        <begin position="1"/>
        <end position="21"/>
    </location>
</feature>
<proteinExistence type="predicted"/>
<organism evidence="2 3">
    <name type="scientific">Saprospira grandis (strain Lewin)</name>
    <dbReference type="NCBI Taxonomy" id="984262"/>
    <lineage>
        <taxon>Bacteria</taxon>
        <taxon>Pseudomonadati</taxon>
        <taxon>Bacteroidota</taxon>
        <taxon>Saprospiria</taxon>
        <taxon>Saprospirales</taxon>
        <taxon>Saprospiraceae</taxon>
        <taxon>Saprospira</taxon>
    </lineage>
</organism>
<dbReference type="HOGENOM" id="CLU_100905_0_0_10"/>
<evidence type="ECO:0000256" key="1">
    <source>
        <dbReference type="SAM" id="SignalP"/>
    </source>
</evidence>
<dbReference type="KEGG" id="sgn:SGRA_3384"/>
<dbReference type="RefSeq" id="WP_015693704.1">
    <property type="nucleotide sequence ID" value="NC_016940.1"/>
</dbReference>
<dbReference type="Pfam" id="PF13715">
    <property type="entry name" value="CarbopepD_reg_2"/>
    <property type="match status" value="1"/>
</dbReference>
<dbReference type="STRING" id="984262.SGRA_3384"/>
<dbReference type="InterPro" id="IPR008969">
    <property type="entry name" value="CarboxyPept-like_regulatory"/>
</dbReference>